<dbReference type="GO" id="GO:0005524">
    <property type="term" value="F:ATP binding"/>
    <property type="evidence" value="ECO:0007669"/>
    <property type="project" value="InterPro"/>
</dbReference>
<sequence length="398" mass="46728">MHIDKFIQEAQLNARNVYESLEWIPYNRLKNIVFLAQGGFSKIYKAIWLDGLIDKWDYEKQEWEREFEDLNEQDYEDAINPKIKNPLKNDEIHGQYVVLKSLNDSSKIDEDFLNEWKLHLQCQHEVRSNGSVLVPLNGITQDPDTLNYIIVMSKLPYGNLRNNLLIKKHNPNDKFHNLLLISAQLEGIHKLNLIHGDLHNGNILCFDHEVTVISDLGLCRPVNQPNRKNDVYGVLPYVAPEVLRGKSYTKASDIYSFGIIMWEMTSGVSAFYNIPHNLELSLEICKGKRPEILEGTIPEYVEIMKRCWDNDPKKRPTAEELKWFFLERIENYPFEEDEEERIPVPENEPEIKYHPKSYYTSRKINYSTKINEILQSENLHHIVEEEAIQEFSDNELVL</sequence>
<evidence type="ECO:0000259" key="1">
    <source>
        <dbReference type="PROSITE" id="PS50011"/>
    </source>
</evidence>
<dbReference type="InterPro" id="IPR011009">
    <property type="entry name" value="Kinase-like_dom_sf"/>
</dbReference>
<name>A0A2P4P1Q2_RHIID</name>
<dbReference type="PANTHER" id="PTHR44329">
    <property type="entry name" value="SERINE/THREONINE-PROTEIN KINASE TNNI3K-RELATED"/>
    <property type="match status" value="1"/>
</dbReference>
<reference evidence="2 3" key="1">
    <citation type="journal article" date="2013" name="Proc. Natl. Acad. Sci. U.S.A.">
        <title>Genome of an arbuscular mycorrhizal fungus provides insight into the oldest plant symbiosis.</title>
        <authorList>
            <person name="Tisserant E."/>
            <person name="Malbreil M."/>
            <person name="Kuo A."/>
            <person name="Kohler A."/>
            <person name="Symeonidi A."/>
            <person name="Balestrini R."/>
            <person name="Charron P."/>
            <person name="Duensing N."/>
            <person name="Frei Dit Frey N."/>
            <person name="Gianinazzi-Pearson V."/>
            <person name="Gilbert L.B."/>
            <person name="Handa Y."/>
            <person name="Herr J.R."/>
            <person name="Hijri M."/>
            <person name="Koul R."/>
            <person name="Kawaguchi M."/>
            <person name="Krajinski F."/>
            <person name="Lammers P.J."/>
            <person name="Masclaux F.G."/>
            <person name="Murat C."/>
            <person name="Morin E."/>
            <person name="Ndikumana S."/>
            <person name="Pagni M."/>
            <person name="Petitpierre D."/>
            <person name="Requena N."/>
            <person name="Rosikiewicz P."/>
            <person name="Riley R."/>
            <person name="Saito K."/>
            <person name="San Clemente H."/>
            <person name="Shapiro H."/>
            <person name="van Tuinen D."/>
            <person name="Becard G."/>
            <person name="Bonfante P."/>
            <person name="Paszkowski U."/>
            <person name="Shachar-Hill Y.Y."/>
            <person name="Tuskan G.A."/>
            <person name="Young P.W."/>
            <person name="Sanders I.R."/>
            <person name="Henrissat B."/>
            <person name="Rensing S.A."/>
            <person name="Grigoriev I.V."/>
            <person name="Corradi N."/>
            <person name="Roux C."/>
            <person name="Martin F."/>
        </authorList>
    </citation>
    <scope>NUCLEOTIDE SEQUENCE [LARGE SCALE GENOMIC DNA]</scope>
    <source>
        <strain evidence="2 3">DAOM 197198</strain>
    </source>
</reference>
<evidence type="ECO:0000313" key="2">
    <source>
        <dbReference type="EMBL" id="POG59288.1"/>
    </source>
</evidence>
<protein>
    <submittedName>
        <fullName evidence="2">Kinase-like domain-containing protein</fullName>
    </submittedName>
</protein>
<dbReference type="Gene3D" id="1.10.510.10">
    <property type="entry name" value="Transferase(Phosphotransferase) domain 1"/>
    <property type="match status" value="1"/>
</dbReference>
<dbReference type="InterPro" id="IPR001245">
    <property type="entry name" value="Ser-Thr/Tyr_kinase_cat_dom"/>
</dbReference>
<dbReference type="AlphaFoldDB" id="A0A2P4P1Q2"/>
<dbReference type="VEuPathDB" id="FungiDB:RhiirFUN_014643"/>
<feature type="domain" description="Protein kinase" evidence="1">
    <location>
        <begin position="29"/>
        <end position="335"/>
    </location>
</feature>
<gene>
    <name evidence="2" type="ORF">GLOIN_2v1865563</name>
</gene>
<dbReference type="Pfam" id="PF07714">
    <property type="entry name" value="PK_Tyr_Ser-Thr"/>
    <property type="match status" value="1"/>
</dbReference>
<dbReference type="EMBL" id="AUPC02000458">
    <property type="protein sequence ID" value="POG59288.1"/>
    <property type="molecule type" value="Genomic_DNA"/>
</dbReference>
<keyword evidence="3" id="KW-1185">Reference proteome</keyword>
<dbReference type="InterPro" id="IPR051681">
    <property type="entry name" value="Ser/Thr_Kinases-Pseudokinases"/>
</dbReference>
<dbReference type="Gene3D" id="1.10.10.1010">
    <property type="entry name" value="Intein homing endonuclease, domain IV"/>
    <property type="match status" value="1"/>
</dbReference>
<dbReference type="GO" id="GO:0004674">
    <property type="term" value="F:protein serine/threonine kinase activity"/>
    <property type="evidence" value="ECO:0007669"/>
    <property type="project" value="TreeGrafter"/>
</dbReference>
<dbReference type="Proteomes" id="UP000018888">
    <property type="component" value="Unassembled WGS sequence"/>
</dbReference>
<reference evidence="2 3" key="2">
    <citation type="journal article" date="2018" name="New Phytol.">
        <title>High intraspecific genome diversity in the model arbuscular mycorrhizal symbiont Rhizophagus irregularis.</title>
        <authorList>
            <person name="Chen E.C.H."/>
            <person name="Morin E."/>
            <person name="Beaudet D."/>
            <person name="Noel J."/>
            <person name="Yildirir G."/>
            <person name="Ndikumana S."/>
            <person name="Charron P."/>
            <person name="St-Onge C."/>
            <person name="Giorgi J."/>
            <person name="Kruger M."/>
            <person name="Marton T."/>
            <person name="Ropars J."/>
            <person name="Grigoriev I.V."/>
            <person name="Hainaut M."/>
            <person name="Henrissat B."/>
            <person name="Roux C."/>
            <person name="Martin F."/>
            <person name="Corradi N."/>
        </authorList>
    </citation>
    <scope>NUCLEOTIDE SEQUENCE [LARGE SCALE GENOMIC DNA]</scope>
    <source>
        <strain evidence="2 3">DAOM 197198</strain>
    </source>
</reference>
<comment type="caution">
    <text evidence="2">The sequence shown here is derived from an EMBL/GenBank/DDBJ whole genome shotgun (WGS) entry which is preliminary data.</text>
</comment>
<evidence type="ECO:0000313" key="3">
    <source>
        <dbReference type="Proteomes" id="UP000018888"/>
    </source>
</evidence>
<dbReference type="SUPFAM" id="SSF56112">
    <property type="entry name" value="Protein kinase-like (PK-like)"/>
    <property type="match status" value="1"/>
</dbReference>
<dbReference type="PROSITE" id="PS50011">
    <property type="entry name" value="PROTEIN_KINASE_DOM"/>
    <property type="match status" value="1"/>
</dbReference>
<proteinExistence type="predicted"/>
<accession>A0A2P4P1Q2</accession>
<dbReference type="InterPro" id="IPR000719">
    <property type="entry name" value="Prot_kinase_dom"/>
</dbReference>
<organism evidence="2 3">
    <name type="scientific">Rhizophagus irregularis (strain DAOM 181602 / DAOM 197198 / MUCL 43194)</name>
    <name type="common">Arbuscular mycorrhizal fungus</name>
    <name type="synonym">Glomus intraradices</name>
    <dbReference type="NCBI Taxonomy" id="747089"/>
    <lineage>
        <taxon>Eukaryota</taxon>
        <taxon>Fungi</taxon>
        <taxon>Fungi incertae sedis</taxon>
        <taxon>Mucoromycota</taxon>
        <taxon>Glomeromycotina</taxon>
        <taxon>Glomeromycetes</taxon>
        <taxon>Glomerales</taxon>
        <taxon>Glomeraceae</taxon>
        <taxon>Rhizophagus</taxon>
    </lineage>
</organism>